<name>A0A225MFX0_9BURK</name>
<proteinExistence type="inferred from homology"/>
<dbReference type="PANTHER" id="PTHR42928:SF5">
    <property type="entry name" value="BLR1237 PROTEIN"/>
    <property type="match status" value="1"/>
</dbReference>
<protein>
    <recommendedName>
        <fullName evidence="5">LacI family transcriptional regulator</fullName>
    </recommendedName>
</protein>
<organism evidence="3 4">
    <name type="scientific">Candidimonas nitroreducens</name>
    <dbReference type="NCBI Taxonomy" id="683354"/>
    <lineage>
        <taxon>Bacteria</taxon>
        <taxon>Pseudomonadati</taxon>
        <taxon>Pseudomonadota</taxon>
        <taxon>Betaproteobacteria</taxon>
        <taxon>Burkholderiales</taxon>
        <taxon>Alcaligenaceae</taxon>
        <taxon>Candidimonas</taxon>
    </lineage>
</organism>
<dbReference type="EMBL" id="NJIH01000006">
    <property type="protein sequence ID" value="OWT60088.1"/>
    <property type="molecule type" value="Genomic_DNA"/>
</dbReference>
<feature type="signal peptide" evidence="2">
    <location>
        <begin position="1"/>
        <end position="41"/>
    </location>
</feature>
<comment type="similarity">
    <text evidence="1">Belongs to the UPF0065 (bug) family.</text>
</comment>
<dbReference type="InterPro" id="IPR005064">
    <property type="entry name" value="BUG"/>
</dbReference>
<dbReference type="OrthoDB" id="8627412at2"/>
<dbReference type="AlphaFoldDB" id="A0A225MFX0"/>
<comment type="caution">
    <text evidence="3">The sequence shown here is derived from an EMBL/GenBank/DDBJ whole genome shotgun (WGS) entry which is preliminary data.</text>
</comment>
<dbReference type="PIRSF" id="PIRSF017082">
    <property type="entry name" value="YflP"/>
    <property type="match status" value="1"/>
</dbReference>
<accession>A0A225MFX0</accession>
<dbReference type="Gene3D" id="3.40.190.10">
    <property type="entry name" value="Periplasmic binding protein-like II"/>
    <property type="match status" value="1"/>
</dbReference>
<dbReference type="CDD" id="cd13578">
    <property type="entry name" value="PBP2_Bug27"/>
    <property type="match status" value="1"/>
</dbReference>
<keyword evidence="4" id="KW-1185">Reference proteome</keyword>
<gene>
    <name evidence="3" type="ORF">CEY11_10450</name>
</gene>
<keyword evidence="2" id="KW-0732">Signal</keyword>
<sequence>MKQTELLHQNNAQRRIAMRRRRLGAVAIAAALSLMSAASWADSPAQDFPNRAIKILVPFTPGGGVDTTARIVAEGMSEVLQQSVIVENKPGGSTNIAAELVAKSPPDGYTLFAASRSNAINPSLFKRLPFDIEKDFAPISVLVQIPNILVVNPKVPAHSVRELIALAKKEPGKLTFASAGVGSSTHMAGELFKHMTGTDILHVPYKGGTASMTDLISGRVTMYFATMPSAMGNIKSGKLRALAVTSLKRSTIAPEYPTLDELGLKGYQEVSWIGLMAPAATPKAVVDKLSAAVVQVLHTPKYEKLLKGQGAEIVASSQQQFAEFLHQDIANTRNLIESAHVKLQ</sequence>
<dbReference type="SUPFAM" id="SSF53850">
    <property type="entry name" value="Periplasmic binding protein-like II"/>
    <property type="match status" value="1"/>
</dbReference>
<evidence type="ECO:0008006" key="5">
    <source>
        <dbReference type="Google" id="ProtNLM"/>
    </source>
</evidence>
<dbReference type="PANTHER" id="PTHR42928">
    <property type="entry name" value="TRICARBOXYLATE-BINDING PROTEIN"/>
    <property type="match status" value="1"/>
</dbReference>
<dbReference type="Gene3D" id="3.40.190.150">
    <property type="entry name" value="Bordetella uptake gene, domain 1"/>
    <property type="match status" value="1"/>
</dbReference>
<evidence type="ECO:0000256" key="2">
    <source>
        <dbReference type="SAM" id="SignalP"/>
    </source>
</evidence>
<evidence type="ECO:0000313" key="3">
    <source>
        <dbReference type="EMBL" id="OWT60088.1"/>
    </source>
</evidence>
<reference evidence="4" key="1">
    <citation type="submission" date="2017-06" db="EMBL/GenBank/DDBJ databases">
        <title>Herbaspirillum phytohormonus sp. nov., isolated from the root nodule of Robinia pseudoacacia in lead-zinc mine.</title>
        <authorList>
            <person name="Fan M."/>
            <person name="Lin Y."/>
        </authorList>
    </citation>
    <scope>NUCLEOTIDE SEQUENCE [LARGE SCALE GENOMIC DNA]</scope>
    <source>
        <strain evidence="4">SC-089</strain>
    </source>
</reference>
<dbReference type="Proteomes" id="UP000214603">
    <property type="component" value="Unassembled WGS sequence"/>
</dbReference>
<dbReference type="InterPro" id="IPR042100">
    <property type="entry name" value="Bug_dom1"/>
</dbReference>
<feature type="chain" id="PRO_5012691482" description="LacI family transcriptional regulator" evidence="2">
    <location>
        <begin position="42"/>
        <end position="344"/>
    </location>
</feature>
<evidence type="ECO:0000313" key="4">
    <source>
        <dbReference type="Proteomes" id="UP000214603"/>
    </source>
</evidence>
<dbReference type="Pfam" id="PF03401">
    <property type="entry name" value="TctC"/>
    <property type="match status" value="1"/>
</dbReference>
<dbReference type="RefSeq" id="WP_088603346.1">
    <property type="nucleotide sequence ID" value="NZ_NJIH01000006.1"/>
</dbReference>
<evidence type="ECO:0000256" key="1">
    <source>
        <dbReference type="ARBA" id="ARBA00006987"/>
    </source>
</evidence>